<organism evidence="1 2">
    <name type="scientific">Burkholderia diffusa</name>
    <dbReference type="NCBI Taxonomy" id="488732"/>
    <lineage>
        <taxon>Bacteria</taxon>
        <taxon>Pseudomonadati</taxon>
        <taxon>Pseudomonadota</taxon>
        <taxon>Betaproteobacteria</taxon>
        <taxon>Burkholderiales</taxon>
        <taxon>Burkholderiaceae</taxon>
        <taxon>Burkholderia</taxon>
        <taxon>Burkholderia cepacia complex</taxon>
    </lineage>
</organism>
<dbReference type="EMBL" id="CABVPN010000021">
    <property type="protein sequence ID" value="VWB87971.1"/>
    <property type="molecule type" value="Genomic_DNA"/>
</dbReference>
<protein>
    <submittedName>
        <fullName evidence="1">Iron-sulfur cluster-binding protein</fullName>
    </submittedName>
</protein>
<sequence>MLNSTQQEAVGEAFSLDAKRHARTMTWHAVDAIADEGHRVSDFPHAIDKAGNLGDFDGAPATGPWILEIRKRASDTAVRRAP</sequence>
<dbReference type="Proteomes" id="UP000494125">
    <property type="component" value="Unassembled WGS sequence"/>
</dbReference>
<evidence type="ECO:0000313" key="2">
    <source>
        <dbReference type="Proteomes" id="UP000494125"/>
    </source>
</evidence>
<dbReference type="AlphaFoldDB" id="A0A6P2N146"/>
<name>A0A6P2N146_9BURK</name>
<reference evidence="1 2" key="1">
    <citation type="submission" date="2019-09" db="EMBL/GenBank/DDBJ databases">
        <authorList>
            <person name="Depoorter E."/>
        </authorList>
    </citation>
    <scope>NUCLEOTIDE SEQUENCE [LARGE SCALE GENOMIC DNA]</scope>
    <source>
        <strain evidence="1">LMG 24065</strain>
    </source>
</reference>
<keyword evidence="2" id="KW-1185">Reference proteome</keyword>
<accession>A0A6P2N146</accession>
<gene>
    <name evidence="1" type="ORF">BDI24065_04223</name>
</gene>
<proteinExistence type="predicted"/>
<evidence type="ECO:0000313" key="1">
    <source>
        <dbReference type="EMBL" id="VWB87971.1"/>
    </source>
</evidence>